<proteinExistence type="predicted"/>
<dbReference type="Gene3D" id="3.80.10.10">
    <property type="entry name" value="Ribonuclease Inhibitor"/>
    <property type="match status" value="1"/>
</dbReference>
<dbReference type="EMBL" id="MU157836">
    <property type="protein sequence ID" value="KAF9531281.1"/>
    <property type="molecule type" value="Genomic_DNA"/>
</dbReference>
<dbReference type="InterPro" id="IPR036047">
    <property type="entry name" value="F-box-like_dom_sf"/>
</dbReference>
<evidence type="ECO:0000313" key="1">
    <source>
        <dbReference type="EMBL" id="KAF9531281.1"/>
    </source>
</evidence>
<gene>
    <name evidence="1" type="ORF">CPB83DRAFT_919156</name>
</gene>
<dbReference type="AlphaFoldDB" id="A0A9P6EK75"/>
<evidence type="ECO:0008006" key="3">
    <source>
        <dbReference type="Google" id="ProtNLM"/>
    </source>
</evidence>
<accession>A0A9P6EK75</accession>
<organism evidence="1 2">
    <name type="scientific">Crepidotus variabilis</name>
    <dbReference type="NCBI Taxonomy" id="179855"/>
    <lineage>
        <taxon>Eukaryota</taxon>
        <taxon>Fungi</taxon>
        <taxon>Dikarya</taxon>
        <taxon>Basidiomycota</taxon>
        <taxon>Agaricomycotina</taxon>
        <taxon>Agaricomycetes</taxon>
        <taxon>Agaricomycetidae</taxon>
        <taxon>Agaricales</taxon>
        <taxon>Agaricineae</taxon>
        <taxon>Crepidotaceae</taxon>
        <taxon>Crepidotus</taxon>
    </lineage>
</organism>
<sequence>MSTIISQPVTVALGSISLSFRLKTFCRPPQNSRLDDLPMELVTEIFRHVVKSSPDPRLACRSAFIISTVNRLWRSYALGDPKLWSPICFMPPRRSQGSSAHLEQSTVCLQRAGEFGIDIRIIEVGDGEQDKEFREDEVIKVVAALSVKFDCIKHLRVQLKSPHIISTFLHALQAATTDRCLRQLQTLDLRCTRKMLSSFGSRSPVAPIRLLEATPSLKAWVIDGVHFDWPMLSSPHPLALSIPSCLTVIHLAGLSIHQWPTVMNFRQFLQPVSLTLRRLVLNGAGPAYVLSHLRQPATAFSSSIPLPGLISLELSGFTSDYAGYVFDLLDCPNLRNLTIRSFDIHDCESIVMALTGKAHRVEKLALYSQSSRSLQNSRTQLGSSEDALLTLATRKLLVAWLNSIPRLRLLVVDQGGIVALQALLKAEVIVLTD</sequence>
<dbReference type="InterPro" id="IPR032675">
    <property type="entry name" value="LRR_dom_sf"/>
</dbReference>
<protein>
    <recommendedName>
        <fullName evidence="3">F-box domain-containing protein</fullName>
    </recommendedName>
</protein>
<dbReference type="SUPFAM" id="SSF81383">
    <property type="entry name" value="F-box domain"/>
    <property type="match status" value="1"/>
</dbReference>
<evidence type="ECO:0000313" key="2">
    <source>
        <dbReference type="Proteomes" id="UP000807306"/>
    </source>
</evidence>
<dbReference type="SUPFAM" id="SSF52047">
    <property type="entry name" value="RNI-like"/>
    <property type="match status" value="1"/>
</dbReference>
<reference evidence="1" key="1">
    <citation type="submission" date="2020-11" db="EMBL/GenBank/DDBJ databases">
        <authorList>
            <consortium name="DOE Joint Genome Institute"/>
            <person name="Ahrendt S."/>
            <person name="Riley R."/>
            <person name="Andreopoulos W."/>
            <person name="Labutti K."/>
            <person name="Pangilinan J."/>
            <person name="Ruiz-Duenas F.J."/>
            <person name="Barrasa J.M."/>
            <person name="Sanchez-Garcia M."/>
            <person name="Camarero S."/>
            <person name="Miyauchi S."/>
            <person name="Serrano A."/>
            <person name="Linde D."/>
            <person name="Babiker R."/>
            <person name="Drula E."/>
            <person name="Ayuso-Fernandez I."/>
            <person name="Pacheco R."/>
            <person name="Padilla G."/>
            <person name="Ferreira P."/>
            <person name="Barriuso J."/>
            <person name="Kellner H."/>
            <person name="Castanera R."/>
            <person name="Alfaro M."/>
            <person name="Ramirez L."/>
            <person name="Pisabarro A.G."/>
            <person name="Kuo A."/>
            <person name="Tritt A."/>
            <person name="Lipzen A."/>
            <person name="He G."/>
            <person name="Yan M."/>
            <person name="Ng V."/>
            <person name="Cullen D."/>
            <person name="Martin F."/>
            <person name="Rosso M.-N."/>
            <person name="Henrissat B."/>
            <person name="Hibbett D."/>
            <person name="Martinez A.T."/>
            <person name="Grigoriev I.V."/>
        </authorList>
    </citation>
    <scope>NUCLEOTIDE SEQUENCE</scope>
    <source>
        <strain evidence="1">CBS 506.95</strain>
    </source>
</reference>
<dbReference type="Proteomes" id="UP000807306">
    <property type="component" value="Unassembled WGS sequence"/>
</dbReference>
<name>A0A9P6EK75_9AGAR</name>
<comment type="caution">
    <text evidence="1">The sequence shown here is derived from an EMBL/GenBank/DDBJ whole genome shotgun (WGS) entry which is preliminary data.</text>
</comment>
<keyword evidence="2" id="KW-1185">Reference proteome</keyword>
<dbReference type="OrthoDB" id="3226575at2759"/>